<evidence type="ECO:0000256" key="6">
    <source>
        <dbReference type="ARBA" id="ARBA00022989"/>
    </source>
</evidence>
<sequence>MKEDVQKKSIIAAIANGLERVLEWVSIIFIVLLTINMIMAVFFRYILSDSIFWADELSLVLFAWLTFLGGSLAVKRSEMAAVTLFLSRLPDRTYRIFSSLIQILIIIFSVVLGYYSYLWIKSPSVVNMMSSTLPVSMWVIYLIVPISMVCIIVFAMDNIRKIFTTQLNEEGGFPL</sequence>
<dbReference type="GO" id="GO:0022857">
    <property type="term" value="F:transmembrane transporter activity"/>
    <property type="evidence" value="ECO:0007669"/>
    <property type="project" value="TreeGrafter"/>
</dbReference>
<evidence type="ECO:0000313" key="11">
    <source>
        <dbReference type="EMBL" id="SDI05298.1"/>
    </source>
</evidence>
<dbReference type="Proteomes" id="UP000199017">
    <property type="component" value="Unassembled WGS sequence"/>
</dbReference>
<dbReference type="EMBL" id="FNDU01000004">
    <property type="protein sequence ID" value="SDI05298.1"/>
    <property type="molecule type" value="Genomic_DNA"/>
</dbReference>
<evidence type="ECO:0000256" key="2">
    <source>
        <dbReference type="ARBA" id="ARBA00022448"/>
    </source>
</evidence>
<comment type="subcellular location">
    <subcellularLocation>
        <location evidence="1">Cell inner membrane</location>
        <topology evidence="1">Multi-pass membrane protein</topology>
    </subcellularLocation>
</comment>
<keyword evidence="5 9" id="KW-0812">Transmembrane</keyword>
<protein>
    <submittedName>
        <fullName evidence="11">TRAP-type C4-dicarboxylate transport system, small permease component</fullName>
    </submittedName>
</protein>
<name>A0A1G8HF59_9BACI</name>
<dbReference type="InterPro" id="IPR055348">
    <property type="entry name" value="DctQ"/>
</dbReference>
<dbReference type="STRING" id="930129.SAMN05216352_104233"/>
<dbReference type="AlphaFoldDB" id="A0A1G8HF59"/>
<organism evidence="11 12">
    <name type="scientific">Alteribacillus bidgolensis</name>
    <dbReference type="NCBI Taxonomy" id="930129"/>
    <lineage>
        <taxon>Bacteria</taxon>
        <taxon>Bacillati</taxon>
        <taxon>Bacillota</taxon>
        <taxon>Bacilli</taxon>
        <taxon>Bacillales</taxon>
        <taxon>Bacillaceae</taxon>
        <taxon>Alteribacillus</taxon>
    </lineage>
</organism>
<evidence type="ECO:0000256" key="8">
    <source>
        <dbReference type="ARBA" id="ARBA00038436"/>
    </source>
</evidence>
<evidence type="ECO:0000313" key="12">
    <source>
        <dbReference type="Proteomes" id="UP000199017"/>
    </source>
</evidence>
<feature type="transmembrane region" description="Helical" evidence="9">
    <location>
        <begin position="57"/>
        <end position="74"/>
    </location>
</feature>
<reference evidence="11 12" key="1">
    <citation type="submission" date="2016-10" db="EMBL/GenBank/DDBJ databases">
        <authorList>
            <person name="de Groot N.N."/>
        </authorList>
    </citation>
    <scope>NUCLEOTIDE SEQUENCE [LARGE SCALE GENOMIC DNA]</scope>
    <source>
        <strain evidence="12">P4B,CCM 7963,CECT 7998,DSM 25260,IBRC-M 10614,KCTC 13821</strain>
    </source>
</reference>
<dbReference type="Pfam" id="PF04290">
    <property type="entry name" value="DctQ"/>
    <property type="match status" value="1"/>
</dbReference>
<evidence type="ECO:0000256" key="3">
    <source>
        <dbReference type="ARBA" id="ARBA00022475"/>
    </source>
</evidence>
<feature type="transmembrane region" description="Helical" evidence="9">
    <location>
        <begin position="135"/>
        <end position="156"/>
    </location>
</feature>
<dbReference type="PANTHER" id="PTHR35011:SF2">
    <property type="entry name" value="2,3-DIKETO-L-GULONATE TRAP TRANSPORTER SMALL PERMEASE PROTEIN YIAM"/>
    <property type="match status" value="1"/>
</dbReference>
<evidence type="ECO:0000256" key="5">
    <source>
        <dbReference type="ARBA" id="ARBA00022692"/>
    </source>
</evidence>
<accession>A0A1G8HF59</accession>
<evidence type="ECO:0000256" key="1">
    <source>
        <dbReference type="ARBA" id="ARBA00004429"/>
    </source>
</evidence>
<keyword evidence="7 9" id="KW-0472">Membrane</keyword>
<dbReference type="OrthoDB" id="9815614at2"/>
<feature type="transmembrane region" description="Helical" evidence="9">
    <location>
        <begin position="21"/>
        <end position="45"/>
    </location>
</feature>
<keyword evidence="3" id="KW-1003">Cell membrane</keyword>
<dbReference type="GO" id="GO:0015740">
    <property type="term" value="P:C4-dicarboxylate transport"/>
    <property type="evidence" value="ECO:0007669"/>
    <property type="project" value="TreeGrafter"/>
</dbReference>
<evidence type="ECO:0000259" key="10">
    <source>
        <dbReference type="Pfam" id="PF04290"/>
    </source>
</evidence>
<evidence type="ECO:0000256" key="9">
    <source>
        <dbReference type="SAM" id="Phobius"/>
    </source>
</evidence>
<dbReference type="InterPro" id="IPR007387">
    <property type="entry name" value="TRAP_DctQ"/>
</dbReference>
<gene>
    <name evidence="11" type="ORF">SAMN05216352_104233</name>
</gene>
<keyword evidence="12" id="KW-1185">Reference proteome</keyword>
<feature type="transmembrane region" description="Helical" evidence="9">
    <location>
        <begin position="94"/>
        <end position="115"/>
    </location>
</feature>
<keyword evidence="6 9" id="KW-1133">Transmembrane helix</keyword>
<evidence type="ECO:0000256" key="7">
    <source>
        <dbReference type="ARBA" id="ARBA00023136"/>
    </source>
</evidence>
<keyword evidence="4" id="KW-0997">Cell inner membrane</keyword>
<dbReference type="GO" id="GO:0005886">
    <property type="term" value="C:plasma membrane"/>
    <property type="evidence" value="ECO:0007669"/>
    <property type="project" value="UniProtKB-SubCell"/>
</dbReference>
<keyword evidence="2" id="KW-0813">Transport</keyword>
<comment type="similarity">
    <text evidence="8">Belongs to the TRAP transporter small permease family.</text>
</comment>
<dbReference type="RefSeq" id="WP_091583822.1">
    <property type="nucleotide sequence ID" value="NZ_FNDU01000004.1"/>
</dbReference>
<dbReference type="PANTHER" id="PTHR35011">
    <property type="entry name" value="2,3-DIKETO-L-GULONATE TRAP TRANSPORTER SMALL PERMEASE PROTEIN YIAM"/>
    <property type="match status" value="1"/>
</dbReference>
<evidence type="ECO:0000256" key="4">
    <source>
        <dbReference type="ARBA" id="ARBA00022519"/>
    </source>
</evidence>
<proteinExistence type="inferred from homology"/>
<feature type="domain" description="Tripartite ATP-independent periplasmic transporters DctQ component" evidence="10">
    <location>
        <begin position="35"/>
        <end position="163"/>
    </location>
</feature>